<evidence type="ECO:0000313" key="2">
    <source>
        <dbReference type="EMBL" id="MBD1365237.1"/>
    </source>
</evidence>
<dbReference type="RefSeq" id="WP_191189893.1">
    <property type="nucleotide sequence ID" value="NZ_JACWMY010000007.1"/>
</dbReference>
<gene>
    <name evidence="2" type="ORF">IDJ77_15585</name>
</gene>
<dbReference type="Proteomes" id="UP000606600">
    <property type="component" value="Unassembled WGS sequence"/>
</dbReference>
<evidence type="ECO:0008006" key="4">
    <source>
        <dbReference type="Google" id="ProtNLM"/>
    </source>
</evidence>
<proteinExistence type="predicted"/>
<comment type="caution">
    <text evidence="2">The sequence shown here is derived from an EMBL/GenBank/DDBJ whole genome shotgun (WGS) entry which is preliminary data.</text>
</comment>
<evidence type="ECO:0000313" key="3">
    <source>
        <dbReference type="Proteomes" id="UP000606600"/>
    </source>
</evidence>
<feature type="chain" id="PRO_5045990339" description="DUF3575 domain-containing protein" evidence="1">
    <location>
        <begin position="23"/>
        <end position="206"/>
    </location>
</feature>
<reference evidence="2 3" key="1">
    <citation type="submission" date="2020-09" db="EMBL/GenBank/DDBJ databases">
        <title>Novel species of Mucilaginibacter isolated from a glacier on the Tibetan Plateau.</title>
        <authorList>
            <person name="Liu Q."/>
            <person name="Xin Y.-H."/>
        </authorList>
    </citation>
    <scope>NUCLEOTIDE SEQUENCE [LARGE SCALE GENOMIC DNA]</scope>
    <source>
        <strain evidence="2 3">ZT4R22</strain>
    </source>
</reference>
<dbReference type="EMBL" id="JACWMY010000007">
    <property type="protein sequence ID" value="MBD1365237.1"/>
    <property type="molecule type" value="Genomic_DNA"/>
</dbReference>
<keyword evidence="1" id="KW-0732">Signal</keyword>
<dbReference type="PROSITE" id="PS51257">
    <property type="entry name" value="PROKAR_LIPOPROTEIN"/>
    <property type="match status" value="1"/>
</dbReference>
<protein>
    <recommendedName>
        <fullName evidence="4">DUF3575 domain-containing protein</fullName>
    </recommendedName>
</protein>
<accession>A0ABR7WVG0</accession>
<sequence length="206" mass="23001">MKKLLLVTSLLIIGGCFQGLHAQQASPVKITAQDSLKKDSLNKLLNQRAKSIYFEAFGPGSLYSVNYDTRFRKSRKGIGARIGLTYVFIDNEKALAVPLLLNSLFGKKSSFFEVGVGVTFYYDFKTDYTPFLNDPSLPGSTKFKQYGSGVIWSVTYGYRYQPLKGGLNFRVGNSVIVKNEGLPFWPYIGVGYTFKNKVKPIKVKSS</sequence>
<keyword evidence="3" id="KW-1185">Reference proteome</keyword>
<organism evidence="2 3">
    <name type="scientific">Mucilaginibacter pankratovii</name>
    <dbReference type="NCBI Taxonomy" id="2772110"/>
    <lineage>
        <taxon>Bacteria</taxon>
        <taxon>Pseudomonadati</taxon>
        <taxon>Bacteroidota</taxon>
        <taxon>Sphingobacteriia</taxon>
        <taxon>Sphingobacteriales</taxon>
        <taxon>Sphingobacteriaceae</taxon>
        <taxon>Mucilaginibacter</taxon>
    </lineage>
</organism>
<name>A0ABR7WVG0_9SPHI</name>
<feature type="signal peptide" evidence="1">
    <location>
        <begin position="1"/>
        <end position="22"/>
    </location>
</feature>
<evidence type="ECO:0000256" key="1">
    <source>
        <dbReference type="SAM" id="SignalP"/>
    </source>
</evidence>